<comment type="caution">
    <text evidence="1">The sequence shown here is derived from an EMBL/GenBank/DDBJ whole genome shotgun (WGS) entry which is preliminary data.</text>
</comment>
<dbReference type="RefSeq" id="WP_138549259.1">
    <property type="nucleotide sequence ID" value="NZ_PNCG01000379.1"/>
</dbReference>
<name>A0A5S3YMC4_9GAMM</name>
<evidence type="ECO:0000313" key="2">
    <source>
        <dbReference type="Proteomes" id="UP000305874"/>
    </source>
</evidence>
<proteinExistence type="predicted"/>
<dbReference type="AlphaFoldDB" id="A0A5S3YMC4"/>
<dbReference type="Proteomes" id="UP000305874">
    <property type="component" value="Unassembled WGS sequence"/>
</dbReference>
<evidence type="ECO:0000313" key="1">
    <source>
        <dbReference type="EMBL" id="TMP77212.1"/>
    </source>
</evidence>
<feature type="non-terminal residue" evidence="1">
    <location>
        <position position="1"/>
    </location>
</feature>
<protein>
    <submittedName>
        <fullName evidence="1">Uncharacterized protein</fullName>
    </submittedName>
</protein>
<dbReference type="EMBL" id="PNCG01000379">
    <property type="protein sequence ID" value="TMP77212.1"/>
    <property type="molecule type" value="Genomic_DNA"/>
</dbReference>
<gene>
    <name evidence="1" type="ORF">CWC05_20580</name>
</gene>
<organism evidence="1 2">
    <name type="scientific">Pseudoalteromonas ruthenica</name>
    <dbReference type="NCBI Taxonomy" id="151081"/>
    <lineage>
        <taxon>Bacteria</taxon>
        <taxon>Pseudomonadati</taxon>
        <taxon>Pseudomonadota</taxon>
        <taxon>Gammaproteobacteria</taxon>
        <taxon>Alteromonadales</taxon>
        <taxon>Pseudoalteromonadaceae</taxon>
        <taxon>Pseudoalteromonas</taxon>
    </lineage>
</organism>
<sequence>YIKGEDWHAINDVLDTPLYFPLENKATLLRTLVDYELDVGPSSLYRLNGFRTLSINVTPPKNIPLSSFIEDLKVQISPI</sequence>
<feature type="non-terminal residue" evidence="1">
    <location>
        <position position="79"/>
    </location>
</feature>
<reference evidence="1 2" key="1">
    <citation type="submission" date="2017-12" db="EMBL/GenBank/DDBJ databases">
        <authorList>
            <person name="Paulsen S."/>
            <person name="Gram L.K."/>
        </authorList>
    </citation>
    <scope>NUCLEOTIDE SEQUENCE [LARGE SCALE GENOMIC DNA]</scope>
    <source>
        <strain evidence="1 2">S2897</strain>
    </source>
</reference>
<reference evidence="2" key="2">
    <citation type="submission" date="2019-06" db="EMBL/GenBank/DDBJ databases">
        <title>Co-occurence of chitin degradation, pigmentation and bioactivity in marine Pseudoalteromonas.</title>
        <authorList>
            <person name="Sonnenschein E.C."/>
            <person name="Bech P.K."/>
        </authorList>
    </citation>
    <scope>NUCLEOTIDE SEQUENCE [LARGE SCALE GENOMIC DNA]</scope>
    <source>
        <strain evidence="2">S2897</strain>
    </source>
</reference>
<accession>A0A5S3YMC4</accession>